<dbReference type="Gene3D" id="3.20.20.80">
    <property type="entry name" value="Glycosidases"/>
    <property type="match status" value="1"/>
</dbReference>
<keyword evidence="14" id="KW-1185">Reference proteome</keyword>
<comment type="similarity">
    <text evidence="3">Belongs to the glycosyl hydrolase 18 family. Chitinase class V subfamily.</text>
</comment>
<evidence type="ECO:0000256" key="2">
    <source>
        <dbReference type="ARBA" id="ARBA00004613"/>
    </source>
</evidence>
<evidence type="ECO:0000313" key="14">
    <source>
        <dbReference type="Proteomes" id="UP001301958"/>
    </source>
</evidence>
<evidence type="ECO:0000256" key="1">
    <source>
        <dbReference type="ARBA" id="ARBA00000822"/>
    </source>
</evidence>
<evidence type="ECO:0000259" key="12">
    <source>
        <dbReference type="PROSITE" id="PS51910"/>
    </source>
</evidence>
<dbReference type="GO" id="GO:0008843">
    <property type="term" value="F:endochitinase activity"/>
    <property type="evidence" value="ECO:0007669"/>
    <property type="project" value="UniProtKB-EC"/>
</dbReference>
<evidence type="ECO:0000256" key="9">
    <source>
        <dbReference type="ARBA" id="ARBA00023295"/>
    </source>
</evidence>
<evidence type="ECO:0000256" key="6">
    <source>
        <dbReference type="ARBA" id="ARBA00022801"/>
    </source>
</evidence>
<dbReference type="InterPro" id="IPR050314">
    <property type="entry name" value="Glycosyl_Hydrlase_18"/>
</dbReference>
<feature type="domain" description="GH18" evidence="12">
    <location>
        <begin position="2"/>
        <end position="345"/>
    </location>
</feature>
<keyword evidence="5" id="KW-0964">Secreted</keyword>
<dbReference type="InterPro" id="IPR029070">
    <property type="entry name" value="Chitinase_insertion_sf"/>
</dbReference>
<dbReference type="Proteomes" id="UP001301958">
    <property type="component" value="Unassembled WGS sequence"/>
</dbReference>
<dbReference type="InterPro" id="IPR000677">
    <property type="entry name" value="Chitinase-like"/>
</dbReference>
<keyword evidence="10" id="KW-0624">Polysaccharide degradation</keyword>
<comment type="catalytic activity">
    <reaction evidence="1">
        <text>Random endo-hydrolysis of N-acetyl-beta-D-glucosaminide (1-&gt;4)-beta-linkages in chitin and chitodextrins.</text>
        <dbReference type="EC" id="3.2.1.14"/>
    </reaction>
</comment>
<dbReference type="PROSITE" id="PS51910">
    <property type="entry name" value="GH18_2"/>
    <property type="match status" value="1"/>
</dbReference>
<dbReference type="EMBL" id="MU865598">
    <property type="protein sequence ID" value="KAK4221021.1"/>
    <property type="molecule type" value="Genomic_DNA"/>
</dbReference>
<dbReference type="GO" id="GO:0008061">
    <property type="term" value="F:chitin binding"/>
    <property type="evidence" value="ECO:0007669"/>
    <property type="project" value="InterPro"/>
</dbReference>
<evidence type="ECO:0000256" key="11">
    <source>
        <dbReference type="RuleBase" id="RU000489"/>
    </source>
</evidence>
<dbReference type="GO" id="GO:0000272">
    <property type="term" value="P:polysaccharide catabolic process"/>
    <property type="evidence" value="ECO:0007669"/>
    <property type="project" value="UniProtKB-KW"/>
</dbReference>
<dbReference type="InterPro" id="IPR011583">
    <property type="entry name" value="Chitinase_II/V-like_cat"/>
</dbReference>
<dbReference type="AlphaFoldDB" id="A0AAN6YLN7"/>
<dbReference type="Gene3D" id="3.10.50.10">
    <property type="match status" value="1"/>
</dbReference>
<sequence>MDINAAYYPSWKVYKDFPPSTLQIDKLTHVFYAFARVNENGTLRSLDPYADFTKPVDDTNGTIQALLNLRSSHPTLKIILSIGGGASSGTTEFPALASKPETRLAFAKSSKEWVDRYNFDGIDIDWEHPTTSTQGSDYLSLLLTARSLLPSPRYLLTSALPTGNYTLGYIDLSAVGQVLDYLNLMTYDFAGPWTPQAGNHAQLRPYRGVPQGSITAGIDNIKNNSNFPLNKIILGIPTFARYFPAARGPGDPFPKNTSGEIDYRDLPTEWITSAVIDKKKGAAHIVDATEGGKGFVSFDVPETVKIKVAWAKKQGLAGLFYWTGVADRTEDLSLIQTGFEALGIQR</sequence>
<dbReference type="InterPro" id="IPR001579">
    <property type="entry name" value="Glyco_hydro_18_chit_AS"/>
</dbReference>
<accession>A0AAN6YLN7</accession>
<evidence type="ECO:0000256" key="7">
    <source>
        <dbReference type="ARBA" id="ARBA00023024"/>
    </source>
</evidence>
<evidence type="ECO:0000256" key="4">
    <source>
        <dbReference type="ARBA" id="ARBA00012729"/>
    </source>
</evidence>
<protein>
    <recommendedName>
        <fullName evidence="4">chitinase</fullName>
        <ecNumber evidence="4">3.2.1.14</ecNumber>
    </recommendedName>
</protein>
<evidence type="ECO:0000313" key="13">
    <source>
        <dbReference type="EMBL" id="KAK4221021.1"/>
    </source>
</evidence>
<dbReference type="SMART" id="SM00636">
    <property type="entry name" value="Glyco_18"/>
    <property type="match status" value="1"/>
</dbReference>
<dbReference type="SUPFAM" id="SSF51445">
    <property type="entry name" value="(Trans)glycosidases"/>
    <property type="match status" value="1"/>
</dbReference>
<dbReference type="Pfam" id="PF00704">
    <property type="entry name" value="Glyco_hydro_18"/>
    <property type="match status" value="1"/>
</dbReference>
<evidence type="ECO:0000256" key="8">
    <source>
        <dbReference type="ARBA" id="ARBA00023277"/>
    </source>
</evidence>
<name>A0AAN6YLN7_9PEZI</name>
<keyword evidence="8" id="KW-0119">Carbohydrate metabolism</keyword>
<dbReference type="EC" id="3.2.1.14" evidence="4"/>
<comment type="caution">
    <text evidence="13">The sequence shown here is derived from an EMBL/GenBank/DDBJ whole genome shotgun (WGS) entry which is preliminary data.</text>
</comment>
<reference evidence="13" key="2">
    <citation type="submission" date="2023-05" db="EMBL/GenBank/DDBJ databases">
        <authorList>
            <consortium name="Lawrence Berkeley National Laboratory"/>
            <person name="Steindorff A."/>
            <person name="Hensen N."/>
            <person name="Bonometti L."/>
            <person name="Westerberg I."/>
            <person name="Brannstrom I.O."/>
            <person name="Guillou S."/>
            <person name="Cros-Aarteil S."/>
            <person name="Calhoun S."/>
            <person name="Haridas S."/>
            <person name="Kuo A."/>
            <person name="Mondo S."/>
            <person name="Pangilinan J."/>
            <person name="Riley R."/>
            <person name="Labutti K."/>
            <person name="Andreopoulos B."/>
            <person name="Lipzen A."/>
            <person name="Chen C."/>
            <person name="Yanf M."/>
            <person name="Daum C."/>
            <person name="Ng V."/>
            <person name="Clum A."/>
            <person name="Ohm R."/>
            <person name="Martin F."/>
            <person name="Silar P."/>
            <person name="Natvig D."/>
            <person name="Lalanne C."/>
            <person name="Gautier V."/>
            <person name="Ament-Velasquez S.L."/>
            <person name="Kruys A."/>
            <person name="Hutchinson M.I."/>
            <person name="Powell A.J."/>
            <person name="Barry K."/>
            <person name="Miller A.N."/>
            <person name="Grigoriev I.V."/>
            <person name="Debuchy R."/>
            <person name="Gladieux P."/>
            <person name="Thoren M.H."/>
            <person name="Johannesson H."/>
        </authorList>
    </citation>
    <scope>NUCLEOTIDE SEQUENCE</scope>
    <source>
        <strain evidence="13">CBS 990.96</strain>
    </source>
</reference>
<organism evidence="13 14">
    <name type="scientific">Podospora fimiseda</name>
    <dbReference type="NCBI Taxonomy" id="252190"/>
    <lineage>
        <taxon>Eukaryota</taxon>
        <taxon>Fungi</taxon>
        <taxon>Dikarya</taxon>
        <taxon>Ascomycota</taxon>
        <taxon>Pezizomycotina</taxon>
        <taxon>Sordariomycetes</taxon>
        <taxon>Sordariomycetidae</taxon>
        <taxon>Sordariales</taxon>
        <taxon>Podosporaceae</taxon>
        <taxon>Podospora</taxon>
    </lineage>
</organism>
<keyword evidence="7" id="KW-0146">Chitin degradation</keyword>
<dbReference type="PANTHER" id="PTHR11177:SF228">
    <property type="entry name" value="CHITINASE"/>
    <property type="match status" value="1"/>
</dbReference>
<dbReference type="PRINTS" id="PR00551">
    <property type="entry name" value="2SGLOBULIN"/>
</dbReference>
<dbReference type="PROSITE" id="PS01095">
    <property type="entry name" value="GH18_1"/>
    <property type="match status" value="1"/>
</dbReference>
<evidence type="ECO:0000256" key="3">
    <source>
        <dbReference type="ARBA" id="ARBA00008682"/>
    </source>
</evidence>
<gene>
    <name evidence="13" type="ORF">QBC38DRAFT_492912</name>
</gene>
<dbReference type="PANTHER" id="PTHR11177">
    <property type="entry name" value="CHITINASE"/>
    <property type="match status" value="1"/>
</dbReference>
<dbReference type="GO" id="GO:0006032">
    <property type="term" value="P:chitin catabolic process"/>
    <property type="evidence" value="ECO:0007669"/>
    <property type="project" value="UniProtKB-KW"/>
</dbReference>
<keyword evidence="6 11" id="KW-0378">Hydrolase</keyword>
<evidence type="ECO:0000256" key="5">
    <source>
        <dbReference type="ARBA" id="ARBA00022525"/>
    </source>
</evidence>
<dbReference type="GO" id="GO:0005576">
    <property type="term" value="C:extracellular region"/>
    <property type="evidence" value="ECO:0007669"/>
    <property type="project" value="UniProtKB-SubCell"/>
</dbReference>
<dbReference type="InterPro" id="IPR017853">
    <property type="entry name" value="GH"/>
</dbReference>
<proteinExistence type="inferred from homology"/>
<evidence type="ECO:0000256" key="10">
    <source>
        <dbReference type="ARBA" id="ARBA00023326"/>
    </source>
</evidence>
<dbReference type="InterPro" id="IPR001223">
    <property type="entry name" value="Glyco_hydro18_cat"/>
</dbReference>
<comment type="subcellular location">
    <subcellularLocation>
        <location evidence="2">Secreted</location>
    </subcellularLocation>
</comment>
<reference evidence="13" key="1">
    <citation type="journal article" date="2023" name="Mol. Phylogenet. Evol.">
        <title>Genome-scale phylogeny and comparative genomics of the fungal order Sordariales.</title>
        <authorList>
            <person name="Hensen N."/>
            <person name="Bonometti L."/>
            <person name="Westerberg I."/>
            <person name="Brannstrom I.O."/>
            <person name="Guillou S."/>
            <person name="Cros-Aarteil S."/>
            <person name="Calhoun S."/>
            <person name="Haridas S."/>
            <person name="Kuo A."/>
            <person name="Mondo S."/>
            <person name="Pangilinan J."/>
            <person name="Riley R."/>
            <person name="LaButti K."/>
            <person name="Andreopoulos B."/>
            <person name="Lipzen A."/>
            <person name="Chen C."/>
            <person name="Yan M."/>
            <person name="Daum C."/>
            <person name="Ng V."/>
            <person name="Clum A."/>
            <person name="Steindorff A."/>
            <person name="Ohm R.A."/>
            <person name="Martin F."/>
            <person name="Silar P."/>
            <person name="Natvig D.O."/>
            <person name="Lalanne C."/>
            <person name="Gautier V."/>
            <person name="Ament-Velasquez S.L."/>
            <person name="Kruys A."/>
            <person name="Hutchinson M.I."/>
            <person name="Powell A.J."/>
            <person name="Barry K."/>
            <person name="Miller A.N."/>
            <person name="Grigoriev I.V."/>
            <person name="Debuchy R."/>
            <person name="Gladieux P."/>
            <person name="Hiltunen Thoren M."/>
            <person name="Johannesson H."/>
        </authorList>
    </citation>
    <scope>NUCLEOTIDE SEQUENCE</scope>
    <source>
        <strain evidence="13">CBS 990.96</strain>
    </source>
</reference>
<keyword evidence="9 11" id="KW-0326">Glycosidase</keyword>